<sequence>MSPGRARPQRGPLLHTFQNDHRPSAATIPALSGSDGEQKRDDEQESDNEQDSADEPGSEDEQEIDDEQESVEEPETDTEKQLFEGLNLPQEFKEDGIHSTWLKRVLRLVKVTKTTAEARYCLLQVIAKRAGDEQTTEVKRKDLTRARDLALRRAGGREAVHNVTGFPGVSGALTAAMGQQAGEATERDRVTKREEADATPELQLNAETRLGLAGDDDVAVAGQAMSNDGTSEEVKTKTPNVLQEELSGRTQKRSLHMNNRSPPSRNYARNPVHDPPIPPCPGTWPTKATPTSPDPAALARAMQQRDKAKKDSNANRFDDKSG</sequence>
<accession>A0A2S6CD65</accession>
<dbReference type="AlphaFoldDB" id="A0A2S6CD65"/>
<gene>
    <name evidence="2" type="ORF">CBER1_00260</name>
</gene>
<feature type="region of interest" description="Disordered" evidence="1">
    <location>
        <begin position="225"/>
        <end position="322"/>
    </location>
</feature>
<dbReference type="Proteomes" id="UP000237631">
    <property type="component" value="Unassembled WGS sequence"/>
</dbReference>
<feature type="region of interest" description="Disordered" evidence="1">
    <location>
        <begin position="1"/>
        <end position="80"/>
    </location>
</feature>
<dbReference type="EMBL" id="PNEN01000488">
    <property type="protein sequence ID" value="PPJ57646.1"/>
    <property type="molecule type" value="Genomic_DNA"/>
</dbReference>
<feature type="compositionally biased region" description="Basic and acidic residues" evidence="1">
    <location>
        <begin position="303"/>
        <end position="322"/>
    </location>
</feature>
<feature type="region of interest" description="Disordered" evidence="1">
    <location>
        <begin position="177"/>
        <end position="210"/>
    </location>
</feature>
<comment type="caution">
    <text evidence="2">The sequence shown here is derived from an EMBL/GenBank/DDBJ whole genome shotgun (WGS) entry which is preliminary data.</text>
</comment>
<feature type="compositionally biased region" description="Pro residues" evidence="1">
    <location>
        <begin position="273"/>
        <end position="282"/>
    </location>
</feature>
<name>A0A2S6CD65_9PEZI</name>
<protein>
    <submittedName>
        <fullName evidence="2">Uncharacterized protein</fullName>
    </submittedName>
</protein>
<evidence type="ECO:0000313" key="3">
    <source>
        <dbReference type="Proteomes" id="UP000237631"/>
    </source>
</evidence>
<evidence type="ECO:0000313" key="2">
    <source>
        <dbReference type="EMBL" id="PPJ57646.1"/>
    </source>
</evidence>
<evidence type="ECO:0000256" key="1">
    <source>
        <dbReference type="SAM" id="MobiDB-lite"/>
    </source>
</evidence>
<organism evidence="2 3">
    <name type="scientific">Cercospora berteroae</name>
    <dbReference type="NCBI Taxonomy" id="357750"/>
    <lineage>
        <taxon>Eukaryota</taxon>
        <taxon>Fungi</taxon>
        <taxon>Dikarya</taxon>
        <taxon>Ascomycota</taxon>
        <taxon>Pezizomycotina</taxon>
        <taxon>Dothideomycetes</taxon>
        <taxon>Dothideomycetidae</taxon>
        <taxon>Mycosphaerellales</taxon>
        <taxon>Mycosphaerellaceae</taxon>
        <taxon>Cercospora</taxon>
    </lineage>
</organism>
<feature type="compositionally biased region" description="Basic and acidic residues" evidence="1">
    <location>
        <begin position="184"/>
        <end position="196"/>
    </location>
</feature>
<keyword evidence="3" id="KW-1185">Reference proteome</keyword>
<feature type="compositionally biased region" description="Acidic residues" evidence="1">
    <location>
        <begin position="43"/>
        <end position="76"/>
    </location>
</feature>
<reference evidence="3" key="1">
    <citation type="journal article" date="2017" name="bioRxiv">
        <title>Conservation of a gene cluster reveals novel cercosporin biosynthetic mechanisms and extends production to the genus Colletotrichum.</title>
        <authorList>
            <person name="de Jonge R."/>
            <person name="Ebert M.K."/>
            <person name="Huitt-Roehl C.R."/>
            <person name="Pal P."/>
            <person name="Suttle J.C."/>
            <person name="Spanner R.E."/>
            <person name="Neubauer J.D."/>
            <person name="Jurick W.M.II."/>
            <person name="Stott K.A."/>
            <person name="Secor G.A."/>
            <person name="Thomma B.P.H.J."/>
            <person name="Van de Peer Y."/>
            <person name="Townsend C.A."/>
            <person name="Bolton M.D."/>
        </authorList>
    </citation>
    <scope>NUCLEOTIDE SEQUENCE [LARGE SCALE GENOMIC DNA]</scope>
    <source>
        <strain evidence="3">CBS538.71</strain>
    </source>
</reference>
<proteinExistence type="predicted"/>